<evidence type="ECO:0000313" key="4">
    <source>
        <dbReference type="EMBL" id="SKB00505.1"/>
    </source>
</evidence>
<evidence type="ECO:0000313" key="5">
    <source>
        <dbReference type="Proteomes" id="UP000190042"/>
    </source>
</evidence>
<dbReference type="PANTHER" id="PTHR43542">
    <property type="entry name" value="METHYLTRANSFERASE"/>
    <property type="match status" value="1"/>
</dbReference>
<dbReference type="SUPFAM" id="SSF53335">
    <property type="entry name" value="S-adenosyl-L-methionine-dependent methyltransferases"/>
    <property type="match status" value="1"/>
</dbReference>
<dbReference type="GO" id="GO:0008168">
    <property type="term" value="F:methyltransferase activity"/>
    <property type="evidence" value="ECO:0007669"/>
    <property type="project" value="UniProtKB-KW"/>
</dbReference>
<keyword evidence="2 4" id="KW-0808">Transferase</keyword>
<evidence type="ECO:0000256" key="3">
    <source>
        <dbReference type="SAM" id="MobiDB-lite"/>
    </source>
</evidence>
<dbReference type="PROSITE" id="PS00092">
    <property type="entry name" value="N6_MTASE"/>
    <property type="match status" value="1"/>
</dbReference>
<reference evidence="5" key="1">
    <citation type="submission" date="2017-02" db="EMBL/GenBank/DDBJ databases">
        <authorList>
            <person name="Varghese N."/>
            <person name="Submissions S."/>
        </authorList>
    </citation>
    <scope>NUCLEOTIDE SEQUENCE [LARGE SCALE GENOMIC DNA]</scope>
    <source>
        <strain evidence="5">DSM 23966</strain>
    </source>
</reference>
<dbReference type="GO" id="GO:0003676">
    <property type="term" value="F:nucleic acid binding"/>
    <property type="evidence" value="ECO:0007669"/>
    <property type="project" value="InterPro"/>
</dbReference>
<protein>
    <submittedName>
        <fullName evidence="4">16S rRNA (Guanine(966)-N(2))-methyltransferase RsmD</fullName>
    </submittedName>
</protein>
<keyword evidence="1 4" id="KW-0489">Methyltransferase</keyword>
<feature type="region of interest" description="Disordered" evidence="3">
    <location>
        <begin position="1"/>
        <end position="27"/>
    </location>
</feature>
<dbReference type="PANTHER" id="PTHR43542:SF1">
    <property type="entry name" value="METHYLTRANSFERASE"/>
    <property type="match status" value="1"/>
</dbReference>
<dbReference type="NCBIfam" id="TIGR00095">
    <property type="entry name" value="16S rRNA (guanine(966)-N(2))-methyltransferase RsmD"/>
    <property type="match status" value="1"/>
</dbReference>
<evidence type="ECO:0000256" key="1">
    <source>
        <dbReference type="ARBA" id="ARBA00022603"/>
    </source>
</evidence>
<organism evidence="4 5">
    <name type="scientific">Sporosarcina newyorkensis</name>
    <dbReference type="NCBI Taxonomy" id="759851"/>
    <lineage>
        <taxon>Bacteria</taxon>
        <taxon>Bacillati</taxon>
        <taxon>Bacillota</taxon>
        <taxon>Bacilli</taxon>
        <taxon>Bacillales</taxon>
        <taxon>Caryophanaceae</taxon>
        <taxon>Sporosarcina</taxon>
    </lineage>
</organism>
<evidence type="ECO:0000256" key="2">
    <source>
        <dbReference type="ARBA" id="ARBA00022679"/>
    </source>
</evidence>
<dbReference type="InterPro" id="IPR002052">
    <property type="entry name" value="DNA_methylase_N6_adenine_CS"/>
</dbReference>
<dbReference type="GO" id="GO:0031167">
    <property type="term" value="P:rRNA methylation"/>
    <property type="evidence" value="ECO:0007669"/>
    <property type="project" value="InterPro"/>
</dbReference>
<dbReference type="AlphaFoldDB" id="A0A1T4YGZ0"/>
<dbReference type="Gene3D" id="3.40.50.150">
    <property type="entry name" value="Vaccinia Virus protein VP39"/>
    <property type="match status" value="1"/>
</dbReference>
<dbReference type="RefSeq" id="WP_009765618.1">
    <property type="nucleotide sequence ID" value="NZ_FUYJ01000004.1"/>
</dbReference>
<gene>
    <name evidence="4" type="ORF">SAMN04244570_2505</name>
</gene>
<name>A0A1T4YGZ0_9BACL</name>
<accession>A0A1T4YGZ0</accession>
<dbReference type="InterPro" id="IPR029063">
    <property type="entry name" value="SAM-dependent_MTases_sf"/>
</dbReference>
<keyword evidence="5" id="KW-1185">Reference proteome</keyword>
<dbReference type="InterPro" id="IPR004398">
    <property type="entry name" value="RNA_MeTrfase_RsmD"/>
</dbReference>
<dbReference type="PIRSF" id="PIRSF004553">
    <property type="entry name" value="CHP00095"/>
    <property type="match status" value="1"/>
</dbReference>
<dbReference type="Proteomes" id="UP000190042">
    <property type="component" value="Unassembled WGS sequence"/>
</dbReference>
<sequence length="184" mass="20247">MRVISGSRRGTPLKSLPGTSTRPTSDKVKESVFNKIGPYFDGGTVVELFGGSGSISIEALSRGMDQAIVFEKNSKACAVIKANAEKCRLEQQVHIERKDARQAAAVLKQKNVRIDLLFVDPPYAAVDYYDGIKELIDQGLVAEDATVVCEHEKEVTLPEQYEAYTQISSKIYGNTAITIYEKRG</sequence>
<dbReference type="EMBL" id="FUYJ01000004">
    <property type="protein sequence ID" value="SKB00505.1"/>
    <property type="molecule type" value="Genomic_DNA"/>
</dbReference>
<dbReference type="Pfam" id="PF03602">
    <property type="entry name" value="Cons_hypoth95"/>
    <property type="match status" value="1"/>
</dbReference>
<dbReference type="CDD" id="cd02440">
    <property type="entry name" value="AdoMet_MTases"/>
    <property type="match status" value="1"/>
</dbReference>
<proteinExistence type="predicted"/>